<dbReference type="HAMAP" id="MF_00917">
    <property type="entry name" value="QueE"/>
    <property type="match status" value="1"/>
</dbReference>
<dbReference type="GO" id="GO:1904047">
    <property type="term" value="F:S-adenosyl-L-methionine binding"/>
    <property type="evidence" value="ECO:0007669"/>
    <property type="project" value="UniProtKB-UniRule"/>
</dbReference>
<comment type="caution">
    <text evidence="8">Lacks conserved residue(s) required for the propagation of feature annotation.</text>
</comment>
<organism evidence="11 12">
    <name type="scientific">Novipirellula herctigrandis</name>
    <dbReference type="NCBI Taxonomy" id="2527986"/>
    <lineage>
        <taxon>Bacteria</taxon>
        <taxon>Pseudomonadati</taxon>
        <taxon>Planctomycetota</taxon>
        <taxon>Planctomycetia</taxon>
        <taxon>Pirellulales</taxon>
        <taxon>Pirellulaceae</taxon>
        <taxon>Novipirellula</taxon>
    </lineage>
</organism>
<feature type="domain" description="Radical SAM core" evidence="10">
    <location>
        <begin position="49"/>
        <end position="261"/>
    </location>
</feature>
<keyword evidence="1 8" id="KW-0004">4Fe-4S</keyword>
<dbReference type="EMBL" id="SJPJ01000002">
    <property type="protein sequence ID" value="TWT76572.1"/>
    <property type="molecule type" value="Genomic_DNA"/>
</dbReference>
<reference evidence="11 12" key="1">
    <citation type="submission" date="2019-02" db="EMBL/GenBank/DDBJ databases">
        <title>Deep-cultivation of Planctomycetes and their phenomic and genomic characterization uncovers novel biology.</title>
        <authorList>
            <person name="Wiegand S."/>
            <person name="Jogler M."/>
            <person name="Boedeker C."/>
            <person name="Pinto D."/>
            <person name="Vollmers J."/>
            <person name="Rivas-Marin E."/>
            <person name="Kohn T."/>
            <person name="Peeters S.H."/>
            <person name="Heuer A."/>
            <person name="Rast P."/>
            <person name="Oberbeckmann S."/>
            <person name="Bunk B."/>
            <person name="Jeske O."/>
            <person name="Meyerdierks A."/>
            <person name="Storesund J.E."/>
            <person name="Kallscheuer N."/>
            <person name="Luecker S."/>
            <person name="Lage O.M."/>
            <person name="Pohl T."/>
            <person name="Merkel B.J."/>
            <person name="Hornburger P."/>
            <person name="Mueller R.-W."/>
            <person name="Bruemmer F."/>
            <person name="Labrenz M."/>
            <person name="Spormann A.M."/>
            <person name="Op Den Camp H."/>
            <person name="Overmann J."/>
            <person name="Amann R."/>
            <person name="Jetten M.S.M."/>
            <person name="Mascher T."/>
            <person name="Medema M.H."/>
            <person name="Devos D.P."/>
            <person name="Kaster A.-K."/>
            <person name="Ovreas L."/>
            <person name="Rohde M."/>
            <person name="Galperin M.Y."/>
            <person name="Jogler C."/>
        </authorList>
    </citation>
    <scope>NUCLEOTIDE SEQUENCE [LARGE SCALE GENOMIC DNA]</scope>
    <source>
        <strain evidence="11 12">CA13</strain>
    </source>
</reference>
<evidence type="ECO:0000256" key="6">
    <source>
        <dbReference type="ARBA" id="ARBA00023014"/>
    </source>
</evidence>
<comment type="caution">
    <text evidence="11">The sequence shown here is derived from an EMBL/GenBank/DDBJ whole genome shotgun (WGS) entry which is preliminary data.</text>
</comment>
<feature type="binding site" evidence="8">
    <location>
        <begin position="68"/>
        <end position="70"/>
    </location>
    <ligand>
        <name>S-adenosyl-L-methionine</name>
        <dbReference type="ChEBI" id="CHEBI:59789"/>
    </ligand>
</feature>
<comment type="cofactor">
    <cofactor evidence="8">
        <name>S-adenosyl-L-methionine</name>
        <dbReference type="ChEBI" id="CHEBI:59789"/>
    </cofactor>
    <text evidence="8">Binds 1 S-adenosyl-L-methionine per subunit.</text>
</comment>
<keyword evidence="6 8" id="KW-0411">Iron-sulfur</keyword>
<evidence type="ECO:0000313" key="11">
    <source>
        <dbReference type="EMBL" id="TWT76572.1"/>
    </source>
</evidence>
<dbReference type="GO" id="GO:0008616">
    <property type="term" value="P:tRNA queuosine(34) biosynthetic process"/>
    <property type="evidence" value="ECO:0007669"/>
    <property type="project" value="UniProtKB-UniRule"/>
</dbReference>
<feature type="binding site" evidence="8">
    <location>
        <position position="66"/>
    </location>
    <ligand>
        <name>[4Fe-4S] cluster</name>
        <dbReference type="ChEBI" id="CHEBI:49883"/>
        <note>4Fe-4S-S-AdoMet</note>
    </ligand>
</feature>
<dbReference type="PANTHER" id="PTHR42836">
    <property type="entry name" value="7-CARBOXY-7-DEAZAGUANINE SYNTHASE"/>
    <property type="match status" value="1"/>
</dbReference>
<dbReference type="GO" id="GO:0016840">
    <property type="term" value="F:carbon-nitrogen lyase activity"/>
    <property type="evidence" value="ECO:0007669"/>
    <property type="project" value="UniProtKB-UniRule"/>
</dbReference>
<evidence type="ECO:0000259" key="10">
    <source>
        <dbReference type="PROSITE" id="PS51918"/>
    </source>
</evidence>
<comment type="function">
    <text evidence="8">Catalyzes the complex heterocyclic radical-mediated conversion of 6-carboxy-5,6,7,8-tetrahydropterin (CPH4) to 7-carboxy-7-deazaguanine (CDG), a step common to the biosynthetic pathways of all 7-deazapurine-containing compounds.</text>
</comment>
<evidence type="ECO:0000256" key="8">
    <source>
        <dbReference type="HAMAP-Rule" id="MF_00917"/>
    </source>
</evidence>
<dbReference type="Proteomes" id="UP000315010">
    <property type="component" value="Unassembled WGS sequence"/>
</dbReference>
<comment type="cofactor">
    <cofactor evidence="8">
        <name>Mg(2+)</name>
        <dbReference type="ChEBI" id="CHEBI:18420"/>
    </cofactor>
</comment>
<evidence type="ECO:0000256" key="1">
    <source>
        <dbReference type="ARBA" id="ARBA00022485"/>
    </source>
</evidence>
<comment type="pathway">
    <text evidence="8">Purine metabolism; 7-cyano-7-deazaguanine biosynthesis.</text>
</comment>
<dbReference type="AlphaFoldDB" id="A0A5C5YNP1"/>
<evidence type="ECO:0000256" key="3">
    <source>
        <dbReference type="ARBA" id="ARBA00022723"/>
    </source>
</evidence>
<accession>A0A5C5YNP1</accession>
<feature type="binding site" evidence="8">
    <location>
        <position position="69"/>
    </location>
    <ligand>
        <name>[4Fe-4S] cluster</name>
        <dbReference type="ChEBI" id="CHEBI:49883"/>
        <note>4Fe-4S-S-AdoMet</note>
    </ligand>
</feature>
<feature type="binding site" evidence="8">
    <location>
        <position position="58"/>
    </location>
    <ligand>
        <name>substrate</name>
    </ligand>
</feature>
<keyword evidence="7 8" id="KW-0456">Lyase</keyword>
<evidence type="ECO:0000256" key="2">
    <source>
        <dbReference type="ARBA" id="ARBA00022691"/>
    </source>
</evidence>
<dbReference type="GO" id="GO:0000287">
    <property type="term" value="F:magnesium ion binding"/>
    <property type="evidence" value="ECO:0007669"/>
    <property type="project" value="UniProtKB-UniRule"/>
</dbReference>
<feature type="region of interest" description="Disordered" evidence="9">
    <location>
        <begin position="1"/>
        <end position="31"/>
    </location>
</feature>
<dbReference type="SUPFAM" id="SSF102114">
    <property type="entry name" value="Radical SAM enzymes"/>
    <property type="match status" value="1"/>
</dbReference>
<feature type="binding site" evidence="8">
    <location>
        <begin position="147"/>
        <end position="149"/>
    </location>
    <ligand>
        <name>S-adenosyl-L-methionine</name>
        <dbReference type="ChEBI" id="CHEBI:59789"/>
    </ligand>
</feature>
<dbReference type="InterPro" id="IPR058240">
    <property type="entry name" value="rSAM_sf"/>
</dbReference>
<evidence type="ECO:0000256" key="4">
    <source>
        <dbReference type="ARBA" id="ARBA00022842"/>
    </source>
</evidence>
<feature type="binding site" evidence="8">
    <location>
        <position position="62"/>
    </location>
    <ligand>
        <name>[4Fe-4S] cluster</name>
        <dbReference type="ChEBI" id="CHEBI:49883"/>
        <note>4Fe-4S-S-AdoMet</note>
    </ligand>
</feature>
<feature type="binding site" evidence="8">
    <location>
        <position position="105"/>
    </location>
    <ligand>
        <name>S-adenosyl-L-methionine</name>
        <dbReference type="ChEBI" id="CHEBI:59789"/>
    </ligand>
</feature>
<dbReference type="InterPro" id="IPR013785">
    <property type="entry name" value="Aldolase_TIM"/>
</dbReference>
<dbReference type="Pfam" id="PF04055">
    <property type="entry name" value="Radical_SAM"/>
    <property type="match status" value="1"/>
</dbReference>
<dbReference type="GO" id="GO:0051539">
    <property type="term" value="F:4 iron, 4 sulfur cluster binding"/>
    <property type="evidence" value="ECO:0007669"/>
    <property type="project" value="UniProtKB-UniRule"/>
</dbReference>
<keyword evidence="5 8" id="KW-0408">Iron</keyword>
<evidence type="ECO:0000256" key="7">
    <source>
        <dbReference type="ARBA" id="ARBA00023239"/>
    </source>
</evidence>
<evidence type="ECO:0000256" key="9">
    <source>
        <dbReference type="SAM" id="MobiDB-lite"/>
    </source>
</evidence>
<comment type="cofactor">
    <cofactor evidence="8">
        <name>[4Fe-4S] cluster</name>
        <dbReference type="ChEBI" id="CHEBI:49883"/>
    </cofactor>
    <text evidence="8">Binds 1 [4Fe-4S] cluster. The cluster is coordinated with 3 cysteines and an exchangeable S-adenosyl-L-methionine.</text>
</comment>
<feature type="binding site" evidence="8">
    <location>
        <position position="103"/>
    </location>
    <ligand>
        <name>substrate</name>
    </ligand>
</feature>
<dbReference type="CDD" id="cd01335">
    <property type="entry name" value="Radical_SAM"/>
    <property type="match status" value="1"/>
</dbReference>
<dbReference type="PIRSF" id="PIRSF000370">
    <property type="entry name" value="QueE"/>
    <property type="match status" value="1"/>
</dbReference>
<sequence length="261" mass="29375">MISPLRNSKFLHGSPPSTRGTPTGDPTGTSTTTLRIAETFVSRQGEGSLTGTDSFFIRTSGCNLRCWFCDTPYASWRPEGAPQSIDSLQKAAIDAKVEHVVLTGGEPLLPLESSTLTEALRSIGLHVTIETAGTVDRDVQCDLMSISPKFRSSTPDRTKHPRWHELHQKRRMPIDTMRRLIDRSDDYQVKFVVDAPTDLEELLEVTSALAVPKEKVWVMPQGITPEELDKASMWLSEWTDSQGFRYCDRMHIHWYGNRRGT</sequence>
<evidence type="ECO:0000313" key="12">
    <source>
        <dbReference type="Proteomes" id="UP000315010"/>
    </source>
</evidence>
<feature type="binding site" evidence="8">
    <location>
        <begin position="43"/>
        <end position="45"/>
    </location>
    <ligand>
        <name>substrate</name>
    </ligand>
</feature>
<keyword evidence="12" id="KW-1185">Reference proteome</keyword>
<keyword evidence="3 8" id="KW-0479">Metal-binding</keyword>
<name>A0A5C5YNP1_9BACT</name>
<protein>
    <recommendedName>
        <fullName evidence="8">7-carboxy-7-deazaguanine synthase</fullName>
        <shortName evidence="8">CDG synthase</shortName>
        <ecNumber evidence="8">4.3.99.3</ecNumber>
    </recommendedName>
    <alternativeName>
        <fullName evidence="8">Queuosine biosynthesis protein QueE</fullName>
    </alternativeName>
</protein>
<feature type="compositionally biased region" description="Low complexity" evidence="9">
    <location>
        <begin position="13"/>
        <end position="31"/>
    </location>
</feature>
<dbReference type="SFLD" id="SFLDS00029">
    <property type="entry name" value="Radical_SAM"/>
    <property type="match status" value="1"/>
</dbReference>
<dbReference type="EC" id="4.3.99.3" evidence="8"/>
<keyword evidence="4 8" id="KW-0460">Magnesium</keyword>
<keyword evidence="2 8" id="KW-0949">S-adenosyl-L-methionine</keyword>
<dbReference type="InterPro" id="IPR007197">
    <property type="entry name" value="rSAM"/>
</dbReference>
<comment type="subunit">
    <text evidence="8">Homodimer.</text>
</comment>
<gene>
    <name evidence="8 11" type="primary">queE</name>
    <name evidence="11" type="ORF">CA13_70670</name>
</gene>
<evidence type="ECO:0000256" key="5">
    <source>
        <dbReference type="ARBA" id="ARBA00023004"/>
    </source>
</evidence>
<feature type="binding site" evidence="8">
    <location>
        <position position="71"/>
    </location>
    <ligand>
        <name>Mg(2+)</name>
        <dbReference type="ChEBI" id="CHEBI:18420"/>
    </ligand>
</feature>
<comment type="similarity">
    <text evidence="8">Belongs to the radical SAM superfamily. 7-carboxy-7-deazaguanine synthase family.</text>
</comment>
<dbReference type="Gene3D" id="3.20.20.70">
    <property type="entry name" value="Aldolase class I"/>
    <property type="match status" value="1"/>
</dbReference>
<dbReference type="InterPro" id="IPR024924">
    <property type="entry name" value="7-CO-7-deazaguanine_synth-like"/>
</dbReference>
<proteinExistence type="inferred from homology"/>
<dbReference type="PANTHER" id="PTHR42836:SF1">
    <property type="entry name" value="7-CARBOXY-7-DEAZAGUANINE SYNTHASE"/>
    <property type="match status" value="1"/>
</dbReference>
<dbReference type="UniPathway" id="UPA00391"/>
<keyword evidence="8" id="KW-0671">Queuosine biosynthesis</keyword>
<comment type="catalytic activity">
    <reaction evidence="8">
        <text>6-carboxy-5,6,7,8-tetrahydropterin + H(+) = 7-carboxy-7-carbaguanine + NH4(+)</text>
        <dbReference type="Rhea" id="RHEA:27974"/>
        <dbReference type="ChEBI" id="CHEBI:15378"/>
        <dbReference type="ChEBI" id="CHEBI:28938"/>
        <dbReference type="ChEBI" id="CHEBI:61032"/>
        <dbReference type="ChEBI" id="CHEBI:61036"/>
        <dbReference type="EC" id="4.3.99.3"/>
    </reaction>
</comment>
<dbReference type="PROSITE" id="PS51918">
    <property type="entry name" value="RADICAL_SAM"/>
    <property type="match status" value="1"/>
</dbReference>